<sequence>MSLNETQASIESPGCALTMTTNEELSLILPPKLVVMLELPLTLCPVAMAIVNRSGLWMLAGFLLLGWVMARMTVQRRRRRVRQNGEDREIQRRLDAKVSTALPLSDAPIEVQRWQVAMFDLQRELKGELDSRIAITQSLMRQLDQRIAVLQELEKGR</sequence>
<keyword evidence="1" id="KW-0472">Membrane</keyword>
<keyword evidence="3" id="KW-1185">Reference proteome</keyword>
<keyword evidence="1" id="KW-1133">Transmembrane helix</keyword>
<dbReference type="Proteomes" id="UP001202961">
    <property type="component" value="Unassembled WGS sequence"/>
</dbReference>
<organism evidence="2 3">
    <name type="scientific">Aporhodopirellula aestuarii</name>
    <dbReference type="NCBI Taxonomy" id="2950107"/>
    <lineage>
        <taxon>Bacteria</taxon>
        <taxon>Pseudomonadati</taxon>
        <taxon>Planctomycetota</taxon>
        <taxon>Planctomycetia</taxon>
        <taxon>Pirellulales</taxon>
        <taxon>Pirellulaceae</taxon>
        <taxon>Aporhodopirellula</taxon>
    </lineage>
</organism>
<gene>
    <name evidence="2" type="ORF">NB063_20665</name>
</gene>
<feature type="transmembrane region" description="Helical" evidence="1">
    <location>
        <begin position="56"/>
        <end position="74"/>
    </location>
</feature>
<accession>A0ABT0U7V9</accession>
<name>A0ABT0U7V9_9BACT</name>
<evidence type="ECO:0008006" key="4">
    <source>
        <dbReference type="Google" id="ProtNLM"/>
    </source>
</evidence>
<proteinExistence type="predicted"/>
<dbReference type="EMBL" id="JAMQBK010000060">
    <property type="protein sequence ID" value="MCM2373033.1"/>
    <property type="molecule type" value="Genomic_DNA"/>
</dbReference>
<comment type="caution">
    <text evidence="2">The sequence shown here is derived from an EMBL/GenBank/DDBJ whole genome shotgun (WGS) entry which is preliminary data.</text>
</comment>
<evidence type="ECO:0000256" key="1">
    <source>
        <dbReference type="SAM" id="Phobius"/>
    </source>
</evidence>
<evidence type="ECO:0000313" key="3">
    <source>
        <dbReference type="Proteomes" id="UP001202961"/>
    </source>
</evidence>
<protein>
    <recommendedName>
        <fullName evidence="4">Transmembrane protein</fullName>
    </recommendedName>
</protein>
<keyword evidence="1" id="KW-0812">Transmembrane</keyword>
<evidence type="ECO:0000313" key="2">
    <source>
        <dbReference type="EMBL" id="MCM2373033.1"/>
    </source>
</evidence>
<dbReference type="RefSeq" id="WP_250930668.1">
    <property type="nucleotide sequence ID" value="NZ_JAMQBK010000060.1"/>
</dbReference>
<reference evidence="2 3" key="1">
    <citation type="journal article" date="2022" name="Syst. Appl. Microbiol.">
        <title>Rhodopirellula aestuarii sp. nov., a novel member of the genus Rhodopirellula isolated from brackish sediments collected in the Tagus River estuary, Portugal.</title>
        <authorList>
            <person name="Vitorino I.R."/>
            <person name="Klimek D."/>
            <person name="Calusinska M."/>
            <person name="Lobo-da-Cunha A."/>
            <person name="Vasconcelos V."/>
            <person name="Lage O.M."/>
        </authorList>
    </citation>
    <scope>NUCLEOTIDE SEQUENCE [LARGE SCALE GENOMIC DNA]</scope>
    <source>
        <strain evidence="2 3">ICT_H3.1</strain>
    </source>
</reference>